<keyword evidence="3" id="KW-0479">Metal-binding</keyword>
<dbReference type="SMR" id="Q2LTC1"/>
<dbReference type="Gene3D" id="3.20.20.70">
    <property type="entry name" value="Aldolase class I"/>
    <property type="match status" value="1"/>
</dbReference>
<gene>
    <name evidence="8" type="ORF">SYN_02555</name>
</gene>
<dbReference type="InterPro" id="IPR058240">
    <property type="entry name" value="rSAM_sf"/>
</dbReference>
<keyword evidence="2" id="KW-0949">S-adenosyl-L-methionine</keyword>
<evidence type="ECO:0000256" key="1">
    <source>
        <dbReference type="ARBA" id="ARBA00001966"/>
    </source>
</evidence>
<dbReference type="SUPFAM" id="SSF102114">
    <property type="entry name" value="Radical SAM enzymes"/>
    <property type="match status" value="1"/>
</dbReference>
<dbReference type="PROSITE" id="PS51918">
    <property type="entry name" value="RADICAL_SAM"/>
    <property type="match status" value="1"/>
</dbReference>
<dbReference type="InterPro" id="IPR013785">
    <property type="entry name" value="Aldolase_TIM"/>
</dbReference>
<dbReference type="AlphaFoldDB" id="Q2LTC1"/>
<feature type="region of interest" description="Disordered" evidence="6">
    <location>
        <begin position="1"/>
        <end position="20"/>
    </location>
</feature>
<dbReference type="KEGG" id="sat:SYN_02555"/>
<dbReference type="Pfam" id="PF04055">
    <property type="entry name" value="Radical_SAM"/>
    <property type="match status" value="1"/>
</dbReference>
<dbReference type="PANTHER" id="PTHR11228">
    <property type="entry name" value="RADICAL SAM DOMAIN PROTEIN"/>
    <property type="match status" value="1"/>
</dbReference>
<evidence type="ECO:0000256" key="5">
    <source>
        <dbReference type="ARBA" id="ARBA00023014"/>
    </source>
</evidence>
<dbReference type="Proteomes" id="UP000001933">
    <property type="component" value="Chromosome"/>
</dbReference>
<dbReference type="InParanoid" id="Q2LTC1"/>
<evidence type="ECO:0000313" key="8">
    <source>
        <dbReference type="EMBL" id="ABC77334.1"/>
    </source>
</evidence>
<evidence type="ECO:0000259" key="7">
    <source>
        <dbReference type="PROSITE" id="PS51918"/>
    </source>
</evidence>
<dbReference type="GO" id="GO:0003824">
    <property type="term" value="F:catalytic activity"/>
    <property type="evidence" value="ECO:0007669"/>
    <property type="project" value="InterPro"/>
</dbReference>
<evidence type="ECO:0000256" key="2">
    <source>
        <dbReference type="ARBA" id="ARBA00022691"/>
    </source>
</evidence>
<keyword evidence="4" id="KW-0408">Iron</keyword>
<accession>Q2LTC1</accession>
<dbReference type="SFLD" id="SFLDG01067">
    <property type="entry name" value="SPASM/twitch_domain_containing"/>
    <property type="match status" value="1"/>
</dbReference>
<dbReference type="EMBL" id="CP000252">
    <property type="protein sequence ID" value="ABC77334.1"/>
    <property type="molecule type" value="Genomic_DNA"/>
</dbReference>
<proteinExistence type="predicted"/>
<dbReference type="HOGENOM" id="CLU_938926_0_0_7"/>
<evidence type="ECO:0000256" key="4">
    <source>
        <dbReference type="ARBA" id="ARBA00023004"/>
    </source>
</evidence>
<dbReference type="SFLD" id="SFLDS00029">
    <property type="entry name" value="Radical_SAM"/>
    <property type="match status" value="1"/>
</dbReference>
<name>Q2LTC1_SYNAS</name>
<sequence length="331" mass="37053">MNRSGTISGNNFQSTAAQTTAGPRESRLAASVCRIAPFYDFILRRKIMRQKIPLLASFKLTFRCNLSCLACPFHQRAGEEKANMSWSLARASLDALKHQGTLIVVFEGGEPFLWRDGRHDLHDLVNYAGRLFPRVAVTTNGTFPLDVPADILWVSLDGLKETHDRLRSGSFDRVWENLEQCSHGRLFVHFTINRENRHDIRPLLEKLKGIPAFRGMTVQLFYPYGQGEASLALSDLERKTVLEEVVAMKKQGFPILNSAGRLTAMINNDWRCHDDILINVDPDGAITPGCYVKSRGRINCRNCGFSPVSEASGALDLFPGSLKAGWSIFLK</sequence>
<dbReference type="GO" id="GO:0046872">
    <property type="term" value="F:metal ion binding"/>
    <property type="evidence" value="ECO:0007669"/>
    <property type="project" value="UniProtKB-KW"/>
</dbReference>
<protein>
    <submittedName>
        <fullName evidence="8">Radical SAM superfamily protein</fullName>
    </submittedName>
</protein>
<dbReference type="STRING" id="56780.SYN_02555"/>
<keyword evidence="5" id="KW-0411">Iron-sulfur</keyword>
<organism evidence="8 9">
    <name type="scientific">Syntrophus aciditrophicus (strain SB)</name>
    <dbReference type="NCBI Taxonomy" id="56780"/>
    <lineage>
        <taxon>Bacteria</taxon>
        <taxon>Pseudomonadati</taxon>
        <taxon>Thermodesulfobacteriota</taxon>
        <taxon>Syntrophia</taxon>
        <taxon>Syntrophales</taxon>
        <taxon>Syntrophaceae</taxon>
        <taxon>Syntrophus</taxon>
    </lineage>
</organism>
<dbReference type="InterPro" id="IPR007197">
    <property type="entry name" value="rSAM"/>
</dbReference>
<dbReference type="CDD" id="cd01335">
    <property type="entry name" value="Radical_SAM"/>
    <property type="match status" value="1"/>
</dbReference>
<comment type="cofactor">
    <cofactor evidence="1">
        <name>[4Fe-4S] cluster</name>
        <dbReference type="ChEBI" id="CHEBI:49883"/>
    </cofactor>
</comment>
<dbReference type="GO" id="GO:0051536">
    <property type="term" value="F:iron-sulfur cluster binding"/>
    <property type="evidence" value="ECO:0007669"/>
    <property type="project" value="UniProtKB-KW"/>
</dbReference>
<dbReference type="DNASU" id="3883952"/>
<keyword evidence="9" id="KW-1185">Reference proteome</keyword>
<feature type="domain" description="Radical SAM core" evidence="7">
    <location>
        <begin position="50"/>
        <end position="254"/>
    </location>
</feature>
<dbReference type="PANTHER" id="PTHR11228:SF7">
    <property type="entry name" value="PQQA PEPTIDE CYCLASE"/>
    <property type="match status" value="1"/>
</dbReference>
<reference evidence="8 9" key="1">
    <citation type="journal article" date="2007" name="Proc. Natl. Acad. Sci. U.S.A.">
        <title>The genome of Syntrophus aciditrophicus: life at the thermodynamic limit of microbial growth.</title>
        <authorList>
            <person name="McInerney M.J."/>
            <person name="Rohlin L."/>
            <person name="Mouttaki H."/>
            <person name="Kim U."/>
            <person name="Krupp R.S."/>
            <person name="Rios-Hernandez L."/>
            <person name="Sieber J."/>
            <person name="Struchtemeyer C.G."/>
            <person name="Bhattacharyya A."/>
            <person name="Campbell J.W."/>
            <person name="Gunsalus R.P."/>
        </authorList>
    </citation>
    <scope>NUCLEOTIDE SEQUENCE [LARGE SCALE GENOMIC DNA]</scope>
    <source>
        <strain evidence="8 9">SB</strain>
    </source>
</reference>
<evidence type="ECO:0000313" key="9">
    <source>
        <dbReference type="Proteomes" id="UP000001933"/>
    </source>
</evidence>
<evidence type="ECO:0000256" key="3">
    <source>
        <dbReference type="ARBA" id="ARBA00022723"/>
    </source>
</evidence>
<dbReference type="eggNOG" id="COG0535">
    <property type="taxonomic scope" value="Bacteria"/>
</dbReference>
<dbReference type="InterPro" id="IPR050377">
    <property type="entry name" value="Radical_SAM_PqqE_MftC-like"/>
</dbReference>
<evidence type="ECO:0000256" key="6">
    <source>
        <dbReference type="SAM" id="MobiDB-lite"/>
    </source>
</evidence>